<organism evidence="1 2">
    <name type="scientific">Streptomyces griseochromogenes</name>
    <dbReference type="NCBI Taxonomy" id="68214"/>
    <lineage>
        <taxon>Bacteria</taxon>
        <taxon>Bacillati</taxon>
        <taxon>Actinomycetota</taxon>
        <taxon>Actinomycetes</taxon>
        <taxon>Kitasatosporales</taxon>
        <taxon>Streptomycetaceae</taxon>
        <taxon>Streptomyces</taxon>
    </lineage>
</organism>
<gene>
    <name evidence="1" type="ORF">J2Z21_002251</name>
</gene>
<evidence type="ECO:0000313" key="1">
    <source>
        <dbReference type="EMBL" id="MBP2049320.1"/>
    </source>
</evidence>
<proteinExistence type="predicted"/>
<sequence>MPPHLRETLAAIGAYEGPGSYDGFLAALGGSPARLTVLVKRAEVALDVSDLDAGQLRDALRTAVADVGQDVWAAWPDMRTAVRVAYRAVLERLDDLWYPGSDDLVIIDGDERVLVLDHEERLFLTRADAKLRIHSVEERDAQAATCIVRCVGGVVRVGQRFGVGSADDTKGGGTEGGSPLIALAWILRYERPVDFVDPPHSAKVRLTGEGVGLLEKGIVITAVVDTLPH</sequence>
<dbReference type="Proteomes" id="UP001519309">
    <property type="component" value="Unassembled WGS sequence"/>
</dbReference>
<comment type="caution">
    <text evidence="1">The sequence shown here is derived from an EMBL/GenBank/DDBJ whole genome shotgun (WGS) entry which is preliminary data.</text>
</comment>
<name>A0ABS4LPJ2_9ACTN</name>
<keyword evidence="2" id="KW-1185">Reference proteome</keyword>
<dbReference type="EMBL" id="JAGGLP010000004">
    <property type="protein sequence ID" value="MBP2049320.1"/>
    <property type="molecule type" value="Genomic_DNA"/>
</dbReference>
<evidence type="ECO:0000313" key="2">
    <source>
        <dbReference type="Proteomes" id="UP001519309"/>
    </source>
</evidence>
<dbReference type="RefSeq" id="WP_237281443.1">
    <property type="nucleotide sequence ID" value="NZ_CP016279.1"/>
</dbReference>
<protein>
    <submittedName>
        <fullName evidence="1">Uncharacterized protein</fullName>
    </submittedName>
</protein>
<reference evidence="1 2" key="1">
    <citation type="submission" date="2021-03" db="EMBL/GenBank/DDBJ databases">
        <title>Genomic Encyclopedia of Type Strains, Phase IV (KMG-IV): sequencing the most valuable type-strain genomes for metagenomic binning, comparative biology and taxonomic classification.</title>
        <authorList>
            <person name="Goeker M."/>
        </authorList>
    </citation>
    <scope>NUCLEOTIDE SEQUENCE [LARGE SCALE GENOMIC DNA]</scope>
    <source>
        <strain evidence="1 2">DSM 40499</strain>
    </source>
</reference>
<accession>A0ABS4LPJ2</accession>